<dbReference type="EMBL" id="RBDX01000001">
    <property type="protein sequence ID" value="RKN12403.1"/>
    <property type="molecule type" value="Genomic_DNA"/>
</dbReference>
<dbReference type="GO" id="GO:0016747">
    <property type="term" value="F:acyltransferase activity, transferring groups other than amino-acyl groups"/>
    <property type="evidence" value="ECO:0007669"/>
    <property type="project" value="InterPro"/>
</dbReference>
<keyword evidence="4" id="KW-1185">Reference proteome</keyword>
<evidence type="ECO:0000259" key="1">
    <source>
        <dbReference type="PROSITE" id="PS51186"/>
    </source>
</evidence>
<protein>
    <submittedName>
        <fullName evidence="2">GNAT family N-acetyltransferase</fullName>
    </submittedName>
</protein>
<gene>
    <name evidence="3" type="ORF">D7318_02875</name>
    <name evidence="2" type="ORF">D7319_00015</name>
</gene>
<accession>A0A3A9WJ91</accession>
<evidence type="ECO:0000313" key="3">
    <source>
        <dbReference type="EMBL" id="RKN27827.1"/>
    </source>
</evidence>
<sequence length="225" mass="23276">MAADSDTSGSSIRFPHGRLRTTGGYASGRACPPLVARGVDAVPEPRTAVTAEGREILLRAAGPGDLPDALALHARCSERTLAGRYRASSPEADALLPHLLHPAMGRSVAAVTGEGDIVGLGHLLFDGEESEVALLVADDWQRRGIGSALLRRLIGLAVHARHEAVYLVTGPANAAMAAVMRAVVNATGLPLERQTTDGSLVLSARLAPGGCQPQLPVVLPAQGGW</sequence>
<proteinExistence type="predicted"/>
<dbReference type="PROSITE" id="PS51186">
    <property type="entry name" value="GNAT"/>
    <property type="match status" value="1"/>
</dbReference>
<dbReference type="Proteomes" id="UP000268652">
    <property type="component" value="Unassembled WGS sequence"/>
</dbReference>
<dbReference type="InterPro" id="IPR016181">
    <property type="entry name" value="Acyl_CoA_acyltransferase"/>
</dbReference>
<dbReference type="AlphaFoldDB" id="A0A3A9WJ91"/>
<evidence type="ECO:0000313" key="2">
    <source>
        <dbReference type="EMBL" id="RKN12403.1"/>
    </source>
</evidence>
<dbReference type="Proteomes" id="UP000275024">
    <property type="component" value="Unassembled WGS sequence"/>
</dbReference>
<reference evidence="4 5" key="1">
    <citation type="submission" date="2018-09" db="EMBL/GenBank/DDBJ databases">
        <title>Streptomyces sp. nov. DS1-2, an endophytic actinomycete isolated from roots of Dendrobium scabrilingue.</title>
        <authorList>
            <person name="Kuncharoen N."/>
            <person name="Kudo T."/>
            <person name="Ohkuma M."/>
            <person name="Yuki M."/>
            <person name="Tanasupawat S."/>
        </authorList>
    </citation>
    <scope>NUCLEOTIDE SEQUENCE [LARGE SCALE GENOMIC DNA]</scope>
    <source>
        <strain evidence="2 5">AZ1-7</strain>
        <strain evidence="3 4">DS1-2</strain>
    </source>
</reference>
<dbReference type="SUPFAM" id="SSF55729">
    <property type="entry name" value="Acyl-CoA N-acyltransferases (Nat)"/>
    <property type="match status" value="1"/>
</dbReference>
<dbReference type="Gene3D" id="3.40.630.30">
    <property type="match status" value="1"/>
</dbReference>
<evidence type="ECO:0000313" key="4">
    <source>
        <dbReference type="Proteomes" id="UP000268652"/>
    </source>
</evidence>
<organism evidence="2 5">
    <name type="scientific">Streptomyces radicis</name>
    <dbReference type="NCBI Taxonomy" id="1750517"/>
    <lineage>
        <taxon>Bacteria</taxon>
        <taxon>Bacillati</taxon>
        <taxon>Actinomycetota</taxon>
        <taxon>Actinomycetes</taxon>
        <taxon>Kitasatosporales</taxon>
        <taxon>Streptomycetaceae</taxon>
        <taxon>Streptomyces</taxon>
    </lineage>
</organism>
<dbReference type="RefSeq" id="WP_120695187.1">
    <property type="nucleotide sequence ID" value="NZ_RBDX01000001.1"/>
</dbReference>
<dbReference type="CDD" id="cd04301">
    <property type="entry name" value="NAT_SF"/>
    <property type="match status" value="1"/>
</dbReference>
<keyword evidence="2" id="KW-0808">Transferase</keyword>
<comment type="caution">
    <text evidence="2">The sequence shown here is derived from an EMBL/GenBank/DDBJ whole genome shotgun (WGS) entry which is preliminary data.</text>
</comment>
<dbReference type="InterPro" id="IPR000182">
    <property type="entry name" value="GNAT_dom"/>
</dbReference>
<dbReference type="EMBL" id="RBDY01000001">
    <property type="protein sequence ID" value="RKN27827.1"/>
    <property type="molecule type" value="Genomic_DNA"/>
</dbReference>
<dbReference type="Pfam" id="PF00583">
    <property type="entry name" value="Acetyltransf_1"/>
    <property type="match status" value="1"/>
</dbReference>
<evidence type="ECO:0000313" key="5">
    <source>
        <dbReference type="Proteomes" id="UP000275024"/>
    </source>
</evidence>
<feature type="domain" description="N-acetyltransferase" evidence="1">
    <location>
        <begin position="56"/>
        <end position="208"/>
    </location>
</feature>
<dbReference type="OrthoDB" id="5516749at2"/>
<name>A0A3A9WJ91_9ACTN</name>